<evidence type="ECO:0000313" key="5">
    <source>
        <dbReference type="Proteomes" id="UP000198312"/>
    </source>
</evidence>
<dbReference type="OrthoDB" id="9770030at2"/>
<dbReference type="PROSITE" id="PS50206">
    <property type="entry name" value="RHODANESE_3"/>
    <property type="match status" value="2"/>
</dbReference>
<proteinExistence type="predicted"/>
<dbReference type="InterPro" id="IPR001307">
    <property type="entry name" value="Thiosulphate_STrfase_CS"/>
</dbReference>
<accession>A0A220U0Q5</accession>
<dbReference type="KEGG" id="vil:CFK37_04255"/>
<sequence>MSYLVSIDWLKEQLEKQRDDLAVVDVRFSLADPDKGRRAYEQGHIPGAMYLDLNRDLSGQVAEHGGNHPLPDIDVFAEKLGEIGIDQQTTVVIYDEKNDMFAARLWWLLDYLGHKQTYLLDGGFSRWVERGNVSTTAISIPTLKVFNPAVEKEKMVDINQVKERIKDRSAVLVDSRSKDRYLGKTEPMYAKAGHIPSAKNFFWKDVLEENGQWKNEAALQTNFKNLSKDDEIIVSCGSGVSACPNIIGLKMAGYKNVKLYPGSYSDWISYGENQVETKDE</sequence>
<feature type="domain" description="Rhodanese" evidence="3">
    <location>
        <begin position="17"/>
        <end position="136"/>
    </location>
</feature>
<dbReference type="AlphaFoldDB" id="A0A220U0Q5"/>
<dbReference type="SUPFAM" id="SSF52821">
    <property type="entry name" value="Rhodanese/Cell cycle control phosphatase"/>
    <property type="match status" value="2"/>
</dbReference>
<dbReference type="SMART" id="SM00450">
    <property type="entry name" value="RHOD"/>
    <property type="match status" value="2"/>
</dbReference>
<evidence type="ECO:0000256" key="2">
    <source>
        <dbReference type="ARBA" id="ARBA00022737"/>
    </source>
</evidence>
<dbReference type="GO" id="GO:0004792">
    <property type="term" value="F:thiosulfate-cyanide sulfurtransferase activity"/>
    <property type="evidence" value="ECO:0007669"/>
    <property type="project" value="InterPro"/>
</dbReference>
<dbReference type="PANTHER" id="PTHR11364">
    <property type="entry name" value="THIOSULFATE SULFERTANSFERASE"/>
    <property type="match status" value="1"/>
</dbReference>
<dbReference type="PANTHER" id="PTHR11364:SF27">
    <property type="entry name" value="SULFURTRANSFERASE"/>
    <property type="match status" value="1"/>
</dbReference>
<dbReference type="InterPro" id="IPR001763">
    <property type="entry name" value="Rhodanese-like_dom"/>
</dbReference>
<keyword evidence="1 4" id="KW-0808">Transferase</keyword>
<dbReference type="Gene3D" id="3.40.250.10">
    <property type="entry name" value="Rhodanese-like domain"/>
    <property type="match status" value="2"/>
</dbReference>
<evidence type="ECO:0000256" key="1">
    <source>
        <dbReference type="ARBA" id="ARBA00022679"/>
    </source>
</evidence>
<keyword evidence="5" id="KW-1185">Reference proteome</keyword>
<dbReference type="EMBL" id="CP022315">
    <property type="protein sequence ID" value="ASK61441.1"/>
    <property type="molecule type" value="Genomic_DNA"/>
</dbReference>
<dbReference type="CDD" id="cd01448">
    <property type="entry name" value="TST_Repeat_1"/>
    <property type="match status" value="1"/>
</dbReference>
<dbReference type="FunFam" id="3.40.250.10:FF:000035">
    <property type="entry name" value="Thiosulfate sulfurtransferase"/>
    <property type="match status" value="1"/>
</dbReference>
<evidence type="ECO:0000313" key="4">
    <source>
        <dbReference type="EMBL" id="ASK61441.1"/>
    </source>
</evidence>
<protein>
    <submittedName>
        <fullName evidence="4">Sulfurtransferase</fullName>
    </submittedName>
</protein>
<name>A0A220U0Q5_9BACI</name>
<gene>
    <name evidence="4" type="ORF">CFK37_04255</name>
</gene>
<dbReference type="Pfam" id="PF00581">
    <property type="entry name" value="Rhodanese"/>
    <property type="match status" value="2"/>
</dbReference>
<dbReference type="PROSITE" id="PS00380">
    <property type="entry name" value="RHODANESE_1"/>
    <property type="match status" value="1"/>
</dbReference>
<reference evidence="4 5" key="1">
    <citation type="submission" date="2017-07" db="EMBL/GenBank/DDBJ databases">
        <title>Virgibacillus sp. LM2416.</title>
        <authorList>
            <person name="Tak E.J."/>
            <person name="Bae J.-W."/>
        </authorList>
    </citation>
    <scope>NUCLEOTIDE SEQUENCE [LARGE SCALE GENOMIC DNA]</scope>
    <source>
        <strain evidence="4 5">LM2416</strain>
    </source>
</reference>
<organism evidence="4 5">
    <name type="scientific">Virgibacillus phasianinus</name>
    <dbReference type="NCBI Taxonomy" id="2017483"/>
    <lineage>
        <taxon>Bacteria</taxon>
        <taxon>Bacillati</taxon>
        <taxon>Bacillota</taxon>
        <taxon>Bacilli</taxon>
        <taxon>Bacillales</taxon>
        <taxon>Bacillaceae</taxon>
        <taxon>Virgibacillus</taxon>
    </lineage>
</organism>
<dbReference type="Proteomes" id="UP000198312">
    <property type="component" value="Chromosome"/>
</dbReference>
<feature type="domain" description="Rhodanese" evidence="3">
    <location>
        <begin position="166"/>
        <end position="276"/>
    </location>
</feature>
<dbReference type="InterPro" id="IPR045078">
    <property type="entry name" value="TST/MPST-like"/>
</dbReference>
<dbReference type="RefSeq" id="WP_089060718.1">
    <property type="nucleotide sequence ID" value="NZ_CP022315.1"/>
</dbReference>
<dbReference type="CDD" id="cd01449">
    <property type="entry name" value="TST_Repeat_2"/>
    <property type="match status" value="1"/>
</dbReference>
<dbReference type="InterPro" id="IPR036873">
    <property type="entry name" value="Rhodanese-like_dom_sf"/>
</dbReference>
<evidence type="ECO:0000259" key="3">
    <source>
        <dbReference type="PROSITE" id="PS50206"/>
    </source>
</evidence>
<keyword evidence="2" id="KW-0677">Repeat</keyword>